<proteinExistence type="predicted"/>
<dbReference type="InterPro" id="IPR055944">
    <property type="entry name" value="DUF7522"/>
</dbReference>
<reference evidence="1 2" key="1">
    <citation type="submission" date="2018-11" db="EMBL/GenBank/DDBJ databases">
        <title>Genome sequences of Natronomonas sp. CBA1133.</title>
        <authorList>
            <person name="Roh S.W."/>
            <person name="Cha I.-T."/>
        </authorList>
    </citation>
    <scope>NUCLEOTIDE SEQUENCE [LARGE SCALE GENOMIC DNA]</scope>
    <source>
        <strain evidence="1 2">CBA1133</strain>
    </source>
</reference>
<dbReference type="AlphaFoldDB" id="A0AAJ4R9G3"/>
<dbReference type="EMBL" id="RJJC01000001">
    <property type="protein sequence ID" value="RNJ26789.1"/>
    <property type="molecule type" value="Genomic_DNA"/>
</dbReference>
<dbReference type="Proteomes" id="UP000270581">
    <property type="component" value="Unassembled WGS sequence"/>
</dbReference>
<gene>
    <name evidence="1" type="ORF">Nmn1133_08935</name>
</gene>
<accession>A0AAJ4R9G3</accession>
<keyword evidence="2" id="KW-1185">Reference proteome</keyword>
<evidence type="ECO:0000313" key="2">
    <source>
        <dbReference type="Proteomes" id="UP000270581"/>
    </source>
</evidence>
<evidence type="ECO:0000313" key="1">
    <source>
        <dbReference type="EMBL" id="RNJ26789.1"/>
    </source>
</evidence>
<name>A0AAJ4R9G3_9EURY</name>
<organism evidence="1 2">
    <name type="scientific">Halosegnis longus</name>
    <dbReference type="NCBI Taxonomy" id="2216012"/>
    <lineage>
        <taxon>Archaea</taxon>
        <taxon>Methanobacteriati</taxon>
        <taxon>Methanobacteriota</taxon>
        <taxon>Stenosarchaea group</taxon>
        <taxon>Halobacteria</taxon>
        <taxon>Halobacteriales</taxon>
        <taxon>Natronomonadaceae</taxon>
        <taxon>Halosegnis</taxon>
    </lineage>
</organism>
<comment type="caution">
    <text evidence="1">The sequence shown here is derived from an EMBL/GenBank/DDBJ whole genome shotgun (WGS) entry which is preliminary data.</text>
</comment>
<dbReference type="RefSeq" id="WP_123124260.1">
    <property type="nucleotide sequence ID" value="NZ_QKNW01000001.1"/>
</dbReference>
<protein>
    <submittedName>
        <fullName evidence="1">Uncharacterized protein</fullName>
    </submittedName>
</protein>
<dbReference type="Pfam" id="PF24366">
    <property type="entry name" value="DUF7522"/>
    <property type="match status" value="1"/>
</dbReference>
<sequence length="122" mass="13616">MPNRGELLEKLATESGAELRTCLEYREGAMKFLYRRDGINEDGARDRARRLQELYRAESNLANKGGLTGHGKLRGSVHYFEDLLVLTLPADDDPTFGFSVGLDVGSDLTEFLDGCRETLFGE</sequence>